<keyword evidence="7 21" id="KW-0031">Aminopeptidase</keyword>
<evidence type="ECO:0000256" key="1">
    <source>
        <dbReference type="ARBA" id="ARBA00000135"/>
    </source>
</evidence>
<keyword evidence="22" id="KW-1185">Reference proteome</keyword>
<dbReference type="InterPro" id="IPR011356">
    <property type="entry name" value="Leucine_aapep/pepB"/>
</dbReference>
<dbReference type="SUPFAM" id="SSF52949">
    <property type="entry name" value="Macro domain-like"/>
    <property type="match status" value="1"/>
</dbReference>
<evidence type="ECO:0000256" key="6">
    <source>
        <dbReference type="ARBA" id="ARBA00014190"/>
    </source>
</evidence>
<evidence type="ECO:0000256" key="12">
    <source>
        <dbReference type="ARBA" id="ARBA00029605"/>
    </source>
</evidence>
<evidence type="ECO:0000256" key="19">
    <source>
        <dbReference type="ARBA" id="ARBA00049107"/>
    </source>
</evidence>
<dbReference type="Gene3D" id="3.40.220.10">
    <property type="entry name" value="Leucine Aminopeptidase, subunit E, domain 1"/>
    <property type="match status" value="1"/>
</dbReference>
<dbReference type="EC" id="3.4.13.23" evidence="11"/>
<evidence type="ECO:0000256" key="18">
    <source>
        <dbReference type="ARBA" id="ARBA00047881"/>
    </source>
</evidence>
<dbReference type="AlphaFoldDB" id="A0AA35TIS6"/>
<evidence type="ECO:0000256" key="3">
    <source>
        <dbReference type="ARBA" id="ARBA00009528"/>
    </source>
</evidence>
<evidence type="ECO:0000256" key="16">
    <source>
        <dbReference type="ARBA" id="ARBA00033172"/>
    </source>
</evidence>
<evidence type="ECO:0000256" key="17">
    <source>
        <dbReference type="ARBA" id="ARBA00045966"/>
    </source>
</evidence>
<evidence type="ECO:0000256" key="15">
    <source>
        <dbReference type="ARBA" id="ARBA00031564"/>
    </source>
</evidence>
<evidence type="ECO:0000256" key="7">
    <source>
        <dbReference type="ARBA" id="ARBA00022438"/>
    </source>
</evidence>
<dbReference type="HAMAP" id="MF_00181">
    <property type="entry name" value="Cytosol_peptidase_M17"/>
    <property type="match status" value="1"/>
</dbReference>
<evidence type="ECO:0000256" key="5">
    <source>
        <dbReference type="ARBA" id="ARBA00012568"/>
    </source>
</evidence>
<dbReference type="GO" id="GO:0030145">
    <property type="term" value="F:manganese ion binding"/>
    <property type="evidence" value="ECO:0007669"/>
    <property type="project" value="InterPro"/>
</dbReference>
<dbReference type="InterPro" id="IPR023042">
    <property type="entry name" value="Peptidase_M17_leu_NH2_pept"/>
</dbReference>
<evidence type="ECO:0000313" key="22">
    <source>
        <dbReference type="Proteomes" id="UP001174909"/>
    </source>
</evidence>
<keyword evidence="8" id="KW-0645">Protease</keyword>
<dbReference type="EC" id="3.4.11.5" evidence="5"/>
<dbReference type="GO" id="GO:0006508">
    <property type="term" value="P:proteolysis"/>
    <property type="evidence" value="ECO:0007669"/>
    <property type="project" value="UniProtKB-KW"/>
</dbReference>
<dbReference type="Gene3D" id="3.40.630.10">
    <property type="entry name" value="Zn peptidases"/>
    <property type="match status" value="1"/>
</dbReference>
<comment type="catalytic activity">
    <reaction evidence="2">
        <text>Release of N-terminal proline from a peptide.</text>
        <dbReference type="EC" id="3.4.11.5"/>
    </reaction>
</comment>
<dbReference type="PRINTS" id="PR00481">
    <property type="entry name" value="LAMNOPPTDASE"/>
</dbReference>
<evidence type="ECO:0000259" key="20">
    <source>
        <dbReference type="PROSITE" id="PS00631"/>
    </source>
</evidence>
<gene>
    <name evidence="21" type="ORF">GBAR_LOCUS26888</name>
</gene>
<dbReference type="SUPFAM" id="SSF53187">
    <property type="entry name" value="Zn-dependent exopeptidases"/>
    <property type="match status" value="1"/>
</dbReference>
<comment type="catalytic activity">
    <reaction evidence="10">
        <text>an S-substituted L-cysteinylglycine + H2O = an S-substituted L-cysteine + glycine</text>
        <dbReference type="Rhea" id="RHEA:60444"/>
        <dbReference type="ChEBI" id="CHEBI:15377"/>
        <dbReference type="ChEBI" id="CHEBI:57305"/>
        <dbReference type="ChEBI" id="CHEBI:58717"/>
        <dbReference type="ChEBI" id="CHEBI:143103"/>
        <dbReference type="EC" id="3.4.13.23"/>
    </reaction>
    <physiologicalReaction direction="left-to-right" evidence="10">
        <dbReference type="Rhea" id="RHEA:60445"/>
    </physiologicalReaction>
</comment>
<dbReference type="InterPro" id="IPR008283">
    <property type="entry name" value="Peptidase_M17_N"/>
</dbReference>
<dbReference type="NCBIfam" id="NF002077">
    <property type="entry name" value="PRK00913.2-4"/>
    <property type="match status" value="1"/>
</dbReference>
<feature type="domain" description="Cytosol aminopeptidase" evidence="20">
    <location>
        <begin position="345"/>
        <end position="352"/>
    </location>
</feature>
<evidence type="ECO:0000256" key="4">
    <source>
        <dbReference type="ARBA" id="ARBA00012565"/>
    </source>
</evidence>
<dbReference type="NCBIfam" id="NF002074">
    <property type="entry name" value="PRK00913.1-4"/>
    <property type="match status" value="1"/>
</dbReference>
<name>A0AA35TIS6_GEOBA</name>
<dbReference type="EC" id="3.4.11.1" evidence="4"/>
<keyword evidence="9" id="KW-0378">Hydrolase</keyword>
<comment type="similarity">
    <text evidence="3">Belongs to the peptidase M17 family.</text>
</comment>
<dbReference type="InterPro" id="IPR000819">
    <property type="entry name" value="Peptidase_M17_C"/>
</dbReference>
<evidence type="ECO:0000256" key="14">
    <source>
        <dbReference type="ARBA" id="ARBA00030997"/>
    </source>
</evidence>
<dbReference type="Proteomes" id="UP001174909">
    <property type="component" value="Unassembled WGS sequence"/>
</dbReference>
<dbReference type="PANTHER" id="PTHR11963:SF23">
    <property type="entry name" value="CYTOSOL AMINOPEPTIDASE"/>
    <property type="match status" value="1"/>
</dbReference>
<comment type="catalytic activity">
    <reaction evidence="18">
        <text>S-benzyl-L-cysteinylglycine + H2O = S-benzyl-L-cysteine + glycine</text>
        <dbReference type="Rhea" id="RHEA:62568"/>
        <dbReference type="ChEBI" id="CHEBI:15377"/>
        <dbReference type="ChEBI" id="CHEBI:57305"/>
        <dbReference type="ChEBI" id="CHEBI:145802"/>
        <dbReference type="ChEBI" id="CHEBI:145803"/>
    </reaction>
    <physiologicalReaction direction="left-to-right" evidence="18">
        <dbReference type="Rhea" id="RHEA:62569"/>
    </physiologicalReaction>
</comment>
<proteinExistence type="inferred from homology"/>
<evidence type="ECO:0000256" key="11">
    <source>
        <dbReference type="ARBA" id="ARBA00023625"/>
    </source>
</evidence>
<dbReference type="CDD" id="cd00433">
    <property type="entry name" value="Peptidase_M17"/>
    <property type="match status" value="1"/>
</dbReference>
<dbReference type="EMBL" id="CASHTH010003749">
    <property type="protein sequence ID" value="CAI8048779.1"/>
    <property type="molecule type" value="Genomic_DNA"/>
</dbReference>
<dbReference type="PROSITE" id="PS00631">
    <property type="entry name" value="CYTOSOL_AP"/>
    <property type="match status" value="1"/>
</dbReference>
<comment type="catalytic activity">
    <reaction evidence="1">
        <text>Release of an N-terminal amino acid, Xaa-|-Yaa-, in which Xaa is preferably Leu, but may be other amino acids including Pro although not Arg or Lys, and Yaa may be Pro. Amino acid amides and methyl esters are also readily hydrolyzed, but rates on arylamides are exceedingly low.</text>
        <dbReference type="EC" id="3.4.11.1"/>
    </reaction>
</comment>
<reference evidence="21" key="1">
    <citation type="submission" date="2023-03" db="EMBL/GenBank/DDBJ databases">
        <authorList>
            <person name="Steffen K."/>
            <person name="Cardenas P."/>
        </authorList>
    </citation>
    <scope>NUCLEOTIDE SEQUENCE</scope>
</reference>
<dbReference type="NCBIfam" id="NF002083">
    <property type="entry name" value="PRK00913.3-5"/>
    <property type="match status" value="1"/>
</dbReference>
<comment type="function">
    <text evidence="17">Cytosolic metallopeptidase that catalyzes the removal of unsubstituted N-terminal hydrophobic amino acids from various peptides. The presence of Zn(2+) ions is essential for the peptidase activity, and the association with other cofactors can modulate the substrate spectificity of the enzyme. For instance, in the presence of Mn(2+), it displays a specific Cys-Gly hydrolyzing activity of Cys-Gly-S-conjugates. Involved in the metabolism of glutathione and in the degradation of glutathione S-conjugates, which may play a role in the control of the cell redox status.</text>
</comment>
<evidence type="ECO:0000256" key="2">
    <source>
        <dbReference type="ARBA" id="ARBA00001585"/>
    </source>
</evidence>
<dbReference type="NCBIfam" id="NF002073">
    <property type="entry name" value="PRK00913.1-2"/>
    <property type="match status" value="1"/>
</dbReference>
<dbReference type="GO" id="GO:0070006">
    <property type="term" value="F:metalloaminopeptidase activity"/>
    <property type="evidence" value="ECO:0007669"/>
    <property type="project" value="InterPro"/>
</dbReference>
<dbReference type="PANTHER" id="PTHR11963">
    <property type="entry name" value="LEUCINE AMINOPEPTIDASE-RELATED"/>
    <property type="match status" value="1"/>
</dbReference>
<sequence length="495" mass="52372">MNITVKTGGFAQEQTDVIAIGVLENPDFYSAPLQNIEQALGGRIREVMNLGDFTGKHKTTSWLYTNGAIAAPRVLLVGLGEYHDLTAEKVREAAGNAARAIRDMGLSTAAIPIPIEATPEMIQAATEGSLLALYQFNEHKTNTDDDDKKKKLESLTFLVENEQIKATIEGAVARGKTIANGTLLARDLSNQPANYLTPTQLAEKAQTVAETAGLDCEIFDKATLEEKGFRTLLAVAQGSVEEPRFIILEYTPDGEGQDTVVLVGKGITFDTGGISLKGGGGMHEMKHDMSGAAAVIGAMQAIGQLKPNVRVIGVIAASENMPSGTAVKPGDVVTSYGGKTIEILNTDAEGRLVLADALGWAAQYNPKGVVDLATLTGAVITCLGHIAAGAMGTDEELMSKVKSAAVKTHERVWELPLWDDYDEGVKSKIADVQNIGDGGAGTIAGGAFLKKFAEGYPWVHLDIAGTAWGMKGSSYIPEGASGYGVRLLVQLVEDW</sequence>
<evidence type="ECO:0000256" key="10">
    <source>
        <dbReference type="ARBA" id="ARBA00023511"/>
    </source>
</evidence>
<dbReference type="GO" id="GO:0005737">
    <property type="term" value="C:cytoplasm"/>
    <property type="evidence" value="ECO:0007669"/>
    <property type="project" value="InterPro"/>
</dbReference>
<evidence type="ECO:0000313" key="21">
    <source>
        <dbReference type="EMBL" id="CAI8048779.1"/>
    </source>
</evidence>
<dbReference type="Pfam" id="PF02789">
    <property type="entry name" value="Peptidase_M17_N"/>
    <property type="match status" value="1"/>
</dbReference>
<organism evidence="21 22">
    <name type="scientific">Geodia barretti</name>
    <name type="common">Barrett's horny sponge</name>
    <dbReference type="NCBI Taxonomy" id="519541"/>
    <lineage>
        <taxon>Eukaryota</taxon>
        <taxon>Metazoa</taxon>
        <taxon>Porifera</taxon>
        <taxon>Demospongiae</taxon>
        <taxon>Heteroscleromorpha</taxon>
        <taxon>Tetractinellida</taxon>
        <taxon>Astrophorina</taxon>
        <taxon>Geodiidae</taxon>
        <taxon>Geodia</taxon>
    </lineage>
</organism>
<evidence type="ECO:0000256" key="13">
    <source>
        <dbReference type="ARBA" id="ARBA00030930"/>
    </source>
</evidence>
<evidence type="ECO:0000256" key="9">
    <source>
        <dbReference type="ARBA" id="ARBA00022801"/>
    </source>
</evidence>
<accession>A0AA35TIS6</accession>
<comment type="catalytic activity">
    <reaction evidence="19">
        <text>L-cysteinylglycine + H2O = L-cysteine + glycine</text>
        <dbReference type="Rhea" id="RHEA:28783"/>
        <dbReference type="ChEBI" id="CHEBI:15377"/>
        <dbReference type="ChEBI" id="CHEBI:35235"/>
        <dbReference type="ChEBI" id="CHEBI:57305"/>
        <dbReference type="ChEBI" id="CHEBI:61694"/>
    </reaction>
    <physiologicalReaction direction="left-to-right" evidence="19">
        <dbReference type="Rhea" id="RHEA:28784"/>
    </physiologicalReaction>
</comment>
<comment type="caution">
    <text evidence="21">The sequence shown here is derived from an EMBL/GenBank/DDBJ whole genome shotgun (WGS) entry which is preliminary data.</text>
</comment>
<dbReference type="InterPro" id="IPR043472">
    <property type="entry name" value="Macro_dom-like"/>
</dbReference>
<dbReference type="Pfam" id="PF00883">
    <property type="entry name" value="Peptidase_M17"/>
    <property type="match status" value="1"/>
</dbReference>
<evidence type="ECO:0000256" key="8">
    <source>
        <dbReference type="ARBA" id="ARBA00022670"/>
    </source>
</evidence>
<protein>
    <recommendedName>
        <fullName evidence="6">Cytosol aminopeptidase</fullName>
        <ecNumber evidence="4">3.4.11.1</ecNumber>
        <ecNumber evidence="5">3.4.11.5</ecNumber>
        <ecNumber evidence="11">3.4.13.23</ecNumber>
    </recommendedName>
    <alternativeName>
        <fullName evidence="14">Cysteinylglycine-S-conjugate dipeptidase</fullName>
    </alternativeName>
    <alternativeName>
        <fullName evidence="15">Leucine aminopeptidase 3</fullName>
    </alternativeName>
    <alternativeName>
        <fullName evidence="16">Leucyl aminopeptidase</fullName>
    </alternativeName>
    <alternativeName>
        <fullName evidence="13">Proline aminopeptidase</fullName>
    </alternativeName>
    <alternativeName>
        <fullName evidence="12">Prolyl aminopeptidase</fullName>
    </alternativeName>
</protein>